<evidence type="ECO:0000313" key="2">
    <source>
        <dbReference type="EMBL" id="SHI84475.1"/>
    </source>
</evidence>
<gene>
    <name evidence="2" type="ORF">SAMN02746098_04734</name>
</gene>
<dbReference type="STRING" id="1121420.SAMN02746098_04734"/>
<dbReference type="RefSeq" id="WP_073032713.1">
    <property type="nucleotide sequence ID" value="NZ_FQXJ01000027.1"/>
</dbReference>
<dbReference type="CDD" id="cd00371">
    <property type="entry name" value="HMA"/>
    <property type="match status" value="1"/>
</dbReference>
<dbReference type="PROSITE" id="PS50846">
    <property type="entry name" value="HMA_2"/>
    <property type="match status" value="1"/>
</dbReference>
<accession>A0A1M6EG83</accession>
<feature type="domain" description="HMA" evidence="1">
    <location>
        <begin position="2"/>
        <end position="65"/>
    </location>
</feature>
<keyword evidence="3" id="KW-1185">Reference proteome</keyword>
<evidence type="ECO:0000259" key="1">
    <source>
        <dbReference type="PROSITE" id="PS50846"/>
    </source>
</evidence>
<dbReference type="AlphaFoldDB" id="A0A1M6EG83"/>
<proteinExistence type="predicted"/>
<dbReference type="OrthoDB" id="9813965at2"/>
<organism evidence="2 3">
    <name type="scientific">Desulfosporosinus lacus DSM 15449</name>
    <dbReference type="NCBI Taxonomy" id="1121420"/>
    <lineage>
        <taxon>Bacteria</taxon>
        <taxon>Bacillati</taxon>
        <taxon>Bacillota</taxon>
        <taxon>Clostridia</taxon>
        <taxon>Eubacteriales</taxon>
        <taxon>Desulfitobacteriaceae</taxon>
        <taxon>Desulfosporosinus</taxon>
    </lineage>
</organism>
<reference evidence="3" key="1">
    <citation type="submission" date="2016-11" db="EMBL/GenBank/DDBJ databases">
        <authorList>
            <person name="Varghese N."/>
            <person name="Submissions S."/>
        </authorList>
    </citation>
    <scope>NUCLEOTIDE SEQUENCE [LARGE SCALE GENOMIC DNA]</scope>
    <source>
        <strain evidence="3">DSM 15449</strain>
    </source>
</reference>
<dbReference type="Pfam" id="PF00403">
    <property type="entry name" value="HMA"/>
    <property type="match status" value="1"/>
</dbReference>
<dbReference type="Gene3D" id="3.30.70.100">
    <property type="match status" value="1"/>
</dbReference>
<dbReference type="EMBL" id="FQXJ01000027">
    <property type="protein sequence ID" value="SHI84475.1"/>
    <property type="molecule type" value="Genomic_DNA"/>
</dbReference>
<dbReference type="InterPro" id="IPR006121">
    <property type="entry name" value="HMA_dom"/>
</dbReference>
<dbReference type="GO" id="GO:0046872">
    <property type="term" value="F:metal ion binding"/>
    <property type="evidence" value="ECO:0007669"/>
    <property type="project" value="InterPro"/>
</dbReference>
<sequence length="66" mass="6981">MSQTVLKIEGMTCNHCKMRAEKALQGVSGVESVKVDLASKEAVITGNAERANLVKAVVDAGYSVED</sequence>
<dbReference type="SUPFAM" id="SSF55008">
    <property type="entry name" value="HMA, heavy metal-associated domain"/>
    <property type="match status" value="1"/>
</dbReference>
<evidence type="ECO:0000313" key="3">
    <source>
        <dbReference type="Proteomes" id="UP000183954"/>
    </source>
</evidence>
<name>A0A1M6EG83_9FIRM</name>
<protein>
    <submittedName>
        <fullName evidence="2">Copper chaperone CopZ</fullName>
    </submittedName>
</protein>
<dbReference type="Proteomes" id="UP000183954">
    <property type="component" value="Unassembled WGS sequence"/>
</dbReference>
<dbReference type="InterPro" id="IPR036163">
    <property type="entry name" value="HMA_dom_sf"/>
</dbReference>